<evidence type="ECO:0000256" key="10">
    <source>
        <dbReference type="ARBA" id="ARBA00023299"/>
    </source>
</evidence>
<evidence type="ECO:0000256" key="2">
    <source>
        <dbReference type="ARBA" id="ARBA00005135"/>
    </source>
</evidence>
<gene>
    <name evidence="15" type="primary">serB</name>
    <name evidence="15" type="ORF">A1OE_1299</name>
</gene>
<evidence type="ECO:0000256" key="14">
    <source>
        <dbReference type="PIRSR" id="PIRSR604469-1"/>
    </source>
</evidence>
<dbReference type="SFLD" id="SFLDG01136">
    <property type="entry name" value="C1.6:_Phosphoserine_Phosphatas"/>
    <property type="match status" value="1"/>
</dbReference>
<dbReference type="InterPro" id="IPR036412">
    <property type="entry name" value="HAD-like_sf"/>
</dbReference>
<protein>
    <recommendedName>
        <fullName evidence="5">Phosphoserine phosphatase</fullName>
        <ecNumber evidence="4">3.1.3.3</ecNumber>
    </recommendedName>
    <alternativeName>
        <fullName evidence="11">O-phosphoserine phosphohydrolase</fullName>
    </alternativeName>
</protein>
<feature type="active site" description="Proton donor" evidence="14">
    <location>
        <position position="90"/>
    </location>
</feature>
<dbReference type="InterPro" id="IPR023214">
    <property type="entry name" value="HAD_sf"/>
</dbReference>
<dbReference type="SFLD" id="SFLDG01137">
    <property type="entry name" value="C1.6.1:_Phosphoserine_Phosphat"/>
    <property type="match status" value="1"/>
</dbReference>
<dbReference type="EC" id="3.1.3.3" evidence="4"/>
<dbReference type="Gene3D" id="3.40.50.1000">
    <property type="entry name" value="HAD superfamily/HAD-like"/>
    <property type="match status" value="1"/>
</dbReference>
<dbReference type="InterPro" id="IPR004469">
    <property type="entry name" value="PSP"/>
</dbReference>
<evidence type="ECO:0000256" key="5">
    <source>
        <dbReference type="ARBA" id="ARBA00015196"/>
    </source>
</evidence>
<comment type="catalytic activity">
    <reaction evidence="13">
        <text>O-phospho-D-serine + H2O = D-serine + phosphate</text>
        <dbReference type="Rhea" id="RHEA:24873"/>
        <dbReference type="ChEBI" id="CHEBI:15377"/>
        <dbReference type="ChEBI" id="CHEBI:35247"/>
        <dbReference type="ChEBI" id="CHEBI:43474"/>
        <dbReference type="ChEBI" id="CHEBI:58680"/>
        <dbReference type="EC" id="3.1.3.3"/>
    </reaction>
</comment>
<keyword evidence="10" id="KW-0718">Serine biosynthesis</keyword>
<keyword evidence="7" id="KW-0479">Metal-binding</keyword>
<name>K7YPN6_9PROT</name>
<dbReference type="GO" id="GO:0005737">
    <property type="term" value="C:cytoplasm"/>
    <property type="evidence" value="ECO:0007669"/>
    <property type="project" value="TreeGrafter"/>
</dbReference>
<comment type="pathway">
    <text evidence="2">Amino-acid biosynthesis; L-serine biosynthesis; L-serine from 3-phospho-D-glycerate: step 3/3.</text>
</comment>
<dbReference type="NCBIfam" id="TIGR00338">
    <property type="entry name" value="serB"/>
    <property type="match status" value="1"/>
</dbReference>
<comment type="cofactor">
    <cofactor evidence="1">
        <name>Mg(2+)</name>
        <dbReference type="ChEBI" id="CHEBI:18420"/>
    </cofactor>
</comment>
<dbReference type="UniPathway" id="UPA00135">
    <property type="reaction ID" value="UER00198"/>
</dbReference>
<feature type="active site" description="Nucleophile" evidence="14">
    <location>
        <position position="88"/>
    </location>
</feature>
<dbReference type="AlphaFoldDB" id="K7YPN6"/>
<organism evidence="15 16">
    <name type="scientific">Candidatus Endolissoclinum faulkneri L2</name>
    <dbReference type="NCBI Taxonomy" id="1193729"/>
    <lineage>
        <taxon>Bacteria</taxon>
        <taxon>Pseudomonadati</taxon>
        <taxon>Pseudomonadota</taxon>
        <taxon>Alphaproteobacteria</taxon>
        <taxon>Rhodospirillales</taxon>
        <taxon>Rhodospirillaceae</taxon>
        <taxon>Candidatus Endolissoclinum</taxon>
    </lineage>
</organism>
<reference evidence="15 16" key="1">
    <citation type="journal article" date="2012" name="Proc. Natl. Acad. Sci. U.S.A.">
        <title>Genome streamlining and chemical defense in a coral reef symbiosis.</title>
        <authorList>
            <person name="Kwan J.C."/>
            <person name="Donia M.S."/>
            <person name="Han A.W."/>
            <person name="Hirose E."/>
            <person name="Haygood M.G."/>
            <person name="Schmidt E.W."/>
        </authorList>
    </citation>
    <scope>NUCLEOTIDE SEQUENCE [LARGE SCALE GENOMIC DNA]</scope>
    <source>
        <strain evidence="15 16">L2</strain>
    </source>
</reference>
<dbReference type="PANTHER" id="PTHR43344:SF2">
    <property type="entry name" value="PHOSPHOSERINE PHOSPHATASE"/>
    <property type="match status" value="1"/>
</dbReference>
<evidence type="ECO:0000313" key="16">
    <source>
        <dbReference type="Proteomes" id="UP000010077"/>
    </source>
</evidence>
<evidence type="ECO:0000256" key="13">
    <source>
        <dbReference type="ARBA" id="ARBA00048523"/>
    </source>
</evidence>
<dbReference type="SFLD" id="SFLDF00029">
    <property type="entry name" value="phosphoserine_phosphatase"/>
    <property type="match status" value="1"/>
</dbReference>
<dbReference type="PATRIC" id="fig|1193729.4.peg.680"/>
<dbReference type="PANTHER" id="PTHR43344">
    <property type="entry name" value="PHOSPHOSERINE PHOSPHATASE"/>
    <property type="match status" value="1"/>
</dbReference>
<dbReference type="GO" id="GO:0000287">
    <property type="term" value="F:magnesium ion binding"/>
    <property type="evidence" value="ECO:0007669"/>
    <property type="project" value="TreeGrafter"/>
</dbReference>
<accession>K7YPN6</accession>
<evidence type="ECO:0000256" key="12">
    <source>
        <dbReference type="ARBA" id="ARBA00048138"/>
    </source>
</evidence>
<dbReference type="Pfam" id="PF12710">
    <property type="entry name" value="HAD"/>
    <property type="match status" value="1"/>
</dbReference>
<dbReference type="Proteomes" id="UP000010077">
    <property type="component" value="Chromosome"/>
</dbReference>
<dbReference type="GO" id="GO:0036424">
    <property type="term" value="F:L-phosphoserine phosphatase activity"/>
    <property type="evidence" value="ECO:0007669"/>
    <property type="project" value="InterPro"/>
</dbReference>
<keyword evidence="16" id="KW-1185">Reference proteome</keyword>
<proteinExistence type="inferred from homology"/>
<comment type="catalytic activity">
    <reaction evidence="12">
        <text>O-phospho-L-serine + H2O = L-serine + phosphate</text>
        <dbReference type="Rhea" id="RHEA:21208"/>
        <dbReference type="ChEBI" id="CHEBI:15377"/>
        <dbReference type="ChEBI" id="CHEBI:33384"/>
        <dbReference type="ChEBI" id="CHEBI:43474"/>
        <dbReference type="ChEBI" id="CHEBI:57524"/>
        <dbReference type="EC" id="3.1.3.3"/>
    </reaction>
</comment>
<dbReference type="STRING" id="1193729.A1OE_1299"/>
<dbReference type="InterPro" id="IPR050582">
    <property type="entry name" value="HAD-like_SerB"/>
</dbReference>
<dbReference type="NCBIfam" id="TIGR01488">
    <property type="entry name" value="HAD-SF-IB"/>
    <property type="match status" value="1"/>
</dbReference>
<evidence type="ECO:0000256" key="3">
    <source>
        <dbReference type="ARBA" id="ARBA00009184"/>
    </source>
</evidence>
<dbReference type="eggNOG" id="COG0560">
    <property type="taxonomic scope" value="Bacteria"/>
</dbReference>
<evidence type="ECO:0000313" key="15">
    <source>
        <dbReference type="EMBL" id="AFX99472.1"/>
    </source>
</evidence>
<evidence type="ECO:0000256" key="4">
    <source>
        <dbReference type="ARBA" id="ARBA00012640"/>
    </source>
</evidence>
<keyword evidence="8 15" id="KW-0378">Hydrolase</keyword>
<dbReference type="SUPFAM" id="SSF56784">
    <property type="entry name" value="HAD-like"/>
    <property type="match status" value="1"/>
</dbReference>
<keyword evidence="9" id="KW-0460">Magnesium</keyword>
<evidence type="ECO:0000256" key="1">
    <source>
        <dbReference type="ARBA" id="ARBA00001946"/>
    </source>
</evidence>
<evidence type="ECO:0000256" key="11">
    <source>
        <dbReference type="ARBA" id="ARBA00031693"/>
    </source>
</evidence>
<dbReference type="OrthoDB" id="9792539at2"/>
<sequence length="300" mass="32622">MQWFITLCSAPGGLDSDFVVSAKQLLIEAGAQVGDVLWLAPQEAAEIHFNSERPIDLLDCLRLNLAEVPVDVNCGLLARRRKQLLIADMDSTILIGESLDELAKYSDFAEEIATITSSAMCGELCFELALKKRVSMLKGMSAVNITKVLENIQLTPGATELVTTMKMTGAYCVLVSGSFKSITNVIRQRVGFDDDYSNVLHVNNGVIVGTVSEPILGRNAKLKIMKELCVVRGLLMDDTLAVGDGSNDLAMLKAAGMGVAFRAKQFLSSKARFVINHADLRGLLYLQGFKRSDFINSPTV</sequence>
<keyword evidence="6" id="KW-0028">Amino-acid biosynthesis</keyword>
<dbReference type="EMBL" id="CP003539">
    <property type="protein sequence ID" value="AFX99472.1"/>
    <property type="molecule type" value="Genomic_DNA"/>
</dbReference>
<comment type="similarity">
    <text evidence="3">Belongs to the HAD-like hydrolase superfamily. SerB family.</text>
</comment>
<dbReference type="KEGG" id="thal:A1OE_1299"/>
<dbReference type="GO" id="GO:0006564">
    <property type="term" value="P:L-serine biosynthetic process"/>
    <property type="evidence" value="ECO:0007669"/>
    <property type="project" value="UniProtKB-KW"/>
</dbReference>
<evidence type="ECO:0000256" key="8">
    <source>
        <dbReference type="ARBA" id="ARBA00022801"/>
    </source>
</evidence>
<evidence type="ECO:0000256" key="6">
    <source>
        <dbReference type="ARBA" id="ARBA00022605"/>
    </source>
</evidence>
<dbReference type="RefSeq" id="WP_015088970.1">
    <property type="nucleotide sequence ID" value="NC_019566.1"/>
</dbReference>
<evidence type="ECO:0000256" key="7">
    <source>
        <dbReference type="ARBA" id="ARBA00022723"/>
    </source>
</evidence>
<dbReference type="SFLD" id="SFLDS00003">
    <property type="entry name" value="Haloacid_Dehalogenase"/>
    <property type="match status" value="1"/>
</dbReference>
<dbReference type="HOGENOM" id="CLU_036368_4_2_5"/>
<evidence type="ECO:0000256" key="9">
    <source>
        <dbReference type="ARBA" id="ARBA00022842"/>
    </source>
</evidence>